<dbReference type="Pfam" id="PF02277">
    <property type="entry name" value="DBI_PRT"/>
    <property type="match status" value="1"/>
</dbReference>
<dbReference type="GO" id="GO:0009236">
    <property type="term" value="P:cobalamin biosynthetic process"/>
    <property type="evidence" value="ECO:0007669"/>
    <property type="project" value="UniProtKB-UniRule"/>
</dbReference>
<dbReference type="InterPro" id="IPR036087">
    <property type="entry name" value="Nict_dMeBzImd_PRibTrfase_sf"/>
</dbReference>
<dbReference type="PANTHER" id="PTHR43463:SF1">
    <property type="entry name" value="NICOTINATE-NUCLEOTIDE--DIMETHYLBENZIMIDAZOLE PHOSPHORIBOSYLTRANSFERASE"/>
    <property type="match status" value="1"/>
</dbReference>
<evidence type="ECO:0000256" key="9">
    <source>
        <dbReference type="ARBA" id="ARBA00047340"/>
    </source>
</evidence>
<comment type="function">
    <text evidence="10">Catalyzes the synthesis of alpha-ribazole-5'-phosphate from nicotinate mononucleotide (NAMN) and 5,6-dimethylbenzimidazole (DMB).</text>
</comment>
<dbReference type="InterPro" id="IPR003200">
    <property type="entry name" value="Nict_dMeBzImd_PRibTrfase"/>
</dbReference>
<dbReference type="GO" id="GO:0008939">
    <property type="term" value="F:nicotinate-nucleotide-dimethylbenzimidazole phosphoribosyltransferase activity"/>
    <property type="evidence" value="ECO:0007669"/>
    <property type="project" value="UniProtKB-UniRule"/>
</dbReference>
<evidence type="ECO:0000256" key="1">
    <source>
        <dbReference type="ARBA" id="ARBA00005049"/>
    </source>
</evidence>
<dbReference type="OrthoDB" id="9781491at2"/>
<evidence type="ECO:0000256" key="10">
    <source>
        <dbReference type="HAMAP-Rule" id="MF_00230"/>
    </source>
</evidence>
<dbReference type="PANTHER" id="PTHR43463">
    <property type="entry name" value="NICOTINATE-NUCLEOTIDE--DIMETHYLBENZIMIDAZOLE PHOSPHORIBOSYLTRANSFERASE"/>
    <property type="match status" value="1"/>
</dbReference>
<dbReference type="InterPro" id="IPR017846">
    <property type="entry name" value="Nict_dMeBzImd_PRibTrfase_bact"/>
</dbReference>
<gene>
    <name evidence="10" type="primary">cobT</name>
    <name evidence="11" type="ordered locus">Tbd_2712</name>
</gene>
<dbReference type="Proteomes" id="UP000008291">
    <property type="component" value="Chromosome"/>
</dbReference>
<dbReference type="AlphaFoldDB" id="Q3SFE5"/>
<accession>Q3SFE5</accession>
<evidence type="ECO:0000313" key="12">
    <source>
        <dbReference type="Proteomes" id="UP000008291"/>
    </source>
</evidence>
<dbReference type="NCBIfam" id="NF000996">
    <property type="entry name" value="PRK00105.1"/>
    <property type="match status" value="1"/>
</dbReference>
<comment type="pathway">
    <text evidence="1 10">Nucleoside biosynthesis; alpha-ribazole biosynthesis; alpha-ribazole from 5,6-dimethylbenzimidazole: step 1/2.</text>
</comment>
<dbReference type="CDD" id="cd02439">
    <property type="entry name" value="DMB-PRT_CobT"/>
    <property type="match status" value="1"/>
</dbReference>
<reference evidence="11 12" key="1">
    <citation type="journal article" date="2006" name="J. Bacteriol.">
        <title>The genome sequence of the obligately chemolithoautotrophic, facultatively anaerobic bacterium Thiobacillus denitrificans.</title>
        <authorList>
            <person name="Beller H.R."/>
            <person name="Chain P.S."/>
            <person name="Letain T.E."/>
            <person name="Chakicherla A."/>
            <person name="Larimer F.W."/>
            <person name="Richardson P.M."/>
            <person name="Coleman M.A."/>
            <person name="Wood A.P."/>
            <person name="Kelly D.P."/>
        </authorList>
    </citation>
    <scope>NUCLEOTIDE SEQUENCE [LARGE SCALE GENOMIC DNA]</scope>
    <source>
        <strain evidence="11 12">ATCC 25259</strain>
    </source>
</reference>
<name>Q3SFE5_THIDA</name>
<dbReference type="KEGG" id="tbd:Tbd_2712"/>
<dbReference type="EMBL" id="CP000116">
    <property type="protein sequence ID" value="AAZ98665.1"/>
    <property type="molecule type" value="Genomic_DNA"/>
</dbReference>
<evidence type="ECO:0000256" key="6">
    <source>
        <dbReference type="ARBA" id="ARBA00022676"/>
    </source>
</evidence>
<dbReference type="FunFam" id="3.40.50.10210:FF:000001">
    <property type="entry name" value="Nicotinate-nucleotide--dimethylbenzimidazole phosphoribosyltransferase"/>
    <property type="match status" value="1"/>
</dbReference>
<evidence type="ECO:0000256" key="8">
    <source>
        <dbReference type="ARBA" id="ARBA00030686"/>
    </source>
</evidence>
<evidence type="ECO:0000256" key="7">
    <source>
        <dbReference type="ARBA" id="ARBA00022679"/>
    </source>
</evidence>
<protein>
    <recommendedName>
        <fullName evidence="4 10">Nicotinate-nucleotide--dimethylbenzimidazole phosphoribosyltransferase</fullName>
        <shortName evidence="10">NN:DBI PRT</shortName>
        <ecNumber evidence="3 10">2.4.2.21</ecNumber>
    </recommendedName>
    <alternativeName>
        <fullName evidence="8 10">N(1)-alpha-phosphoribosyltransferase</fullName>
    </alternativeName>
</protein>
<dbReference type="STRING" id="292415.Tbd_2712"/>
<sequence length="348" mass="34471">MNPHAAVKPLDEAARAAALARQAQLTKPAGSLGRLEEIAIQLAAMQGTLLPRIHHPWISIFAADHGVADEGVSAFPQAVTQQMLANFVGGGAAISVLARETGATLEVIDVGTLAPSPVAGVVQAQVRRSTANFCRQPAMSAAQAQAALDAGATACARARTAGADLFIGGEMGIANTTAAAALACALLGLPGAALAGAGTGVDHAGVARKAALIDRALALHGLASAPTDSLHALCAVGGFEIGALAGAYLAAAQAGMPVLVDGFICGAAALLAVRLNPGARDWMLFAHASAESGHAALLRALDAQPLLALDMRLGEASGAAAAIPLLRLACALHAGMATFAEAGVANNA</sequence>
<evidence type="ECO:0000256" key="3">
    <source>
        <dbReference type="ARBA" id="ARBA00011991"/>
    </source>
</evidence>
<dbReference type="InterPro" id="IPR023195">
    <property type="entry name" value="Nict_dMeBzImd_PRibTrfase_N"/>
</dbReference>
<organism evidence="11 12">
    <name type="scientific">Thiobacillus denitrificans (strain ATCC 25259 / T1)</name>
    <dbReference type="NCBI Taxonomy" id="292415"/>
    <lineage>
        <taxon>Bacteria</taxon>
        <taxon>Pseudomonadati</taxon>
        <taxon>Pseudomonadota</taxon>
        <taxon>Betaproteobacteria</taxon>
        <taxon>Nitrosomonadales</taxon>
        <taxon>Thiobacillaceae</taxon>
        <taxon>Thiobacillus</taxon>
    </lineage>
</organism>
<keyword evidence="7 10" id="KW-0808">Transferase</keyword>
<dbReference type="UniPathway" id="UPA00061">
    <property type="reaction ID" value="UER00516"/>
</dbReference>
<evidence type="ECO:0000313" key="11">
    <source>
        <dbReference type="EMBL" id="AAZ98665.1"/>
    </source>
</evidence>
<evidence type="ECO:0000256" key="4">
    <source>
        <dbReference type="ARBA" id="ARBA00015486"/>
    </source>
</evidence>
<dbReference type="SUPFAM" id="SSF52733">
    <property type="entry name" value="Nicotinate mononucleotide:5,6-dimethylbenzimidazole phosphoribosyltransferase (CobT)"/>
    <property type="match status" value="1"/>
</dbReference>
<keyword evidence="12" id="KW-1185">Reference proteome</keyword>
<evidence type="ECO:0000256" key="5">
    <source>
        <dbReference type="ARBA" id="ARBA00022573"/>
    </source>
</evidence>
<dbReference type="HOGENOM" id="CLU_002982_0_1_4"/>
<evidence type="ECO:0000256" key="2">
    <source>
        <dbReference type="ARBA" id="ARBA00007110"/>
    </source>
</evidence>
<dbReference type="Gene3D" id="3.40.50.10210">
    <property type="match status" value="1"/>
</dbReference>
<dbReference type="NCBIfam" id="TIGR03160">
    <property type="entry name" value="cobT_DBIPRT"/>
    <property type="match status" value="1"/>
</dbReference>
<dbReference type="Gene3D" id="1.10.1610.10">
    <property type="match status" value="1"/>
</dbReference>
<dbReference type="eggNOG" id="COG2038">
    <property type="taxonomic scope" value="Bacteria"/>
</dbReference>
<comment type="similarity">
    <text evidence="2 10">Belongs to the CobT family.</text>
</comment>
<keyword evidence="5 10" id="KW-0169">Cobalamin biosynthesis</keyword>
<comment type="catalytic activity">
    <reaction evidence="9 10">
        <text>5,6-dimethylbenzimidazole + nicotinate beta-D-ribonucleotide = alpha-ribazole 5'-phosphate + nicotinate + H(+)</text>
        <dbReference type="Rhea" id="RHEA:11196"/>
        <dbReference type="ChEBI" id="CHEBI:15378"/>
        <dbReference type="ChEBI" id="CHEBI:15890"/>
        <dbReference type="ChEBI" id="CHEBI:32544"/>
        <dbReference type="ChEBI" id="CHEBI:57502"/>
        <dbReference type="ChEBI" id="CHEBI:57918"/>
        <dbReference type="EC" id="2.4.2.21"/>
    </reaction>
</comment>
<keyword evidence="6 10" id="KW-0328">Glycosyltransferase</keyword>
<dbReference type="EC" id="2.4.2.21" evidence="3 10"/>
<proteinExistence type="inferred from homology"/>
<dbReference type="RefSeq" id="WP_011313224.1">
    <property type="nucleotide sequence ID" value="NC_007404.1"/>
</dbReference>
<dbReference type="HAMAP" id="MF_00230">
    <property type="entry name" value="CobT"/>
    <property type="match status" value="1"/>
</dbReference>
<feature type="active site" description="Proton acceptor" evidence="10">
    <location>
        <position position="315"/>
    </location>
</feature>